<gene>
    <name evidence="1" type="ORF">EV670_2975</name>
</gene>
<dbReference type="SUPFAM" id="SSF53335">
    <property type="entry name" value="S-adenosyl-L-methionine-dependent methyltransferases"/>
    <property type="match status" value="1"/>
</dbReference>
<dbReference type="Pfam" id="PF13578">
    <property type="entry name" value="Methyltransf_24"/>
    <property type="match status" value="1"/>
</dbReference>
<reference evidence="1 2" key="1">
    <citation type="submission" date="2019-02" db="EMBL/GenBank/DDBJ databases">
        <title>Genomic Encyclopedia of Type Strains, Phase IV (KMG-IV): sequencing the most valuable type-strain genomes for metagenomic binning, comparative biology and taxonomic classification.</title>
        <authorList>
            <person name="Goeker M."/>
        </authorList>
    </citation>
    <scope>NUCLEOTIDE SEQUENCE [LARGE SCALE GENOMIC DNA]</scope>
    <source>
        <strain evidence="1 2">DSM 19570</strain>
    </source>
</reference>
<accession>A0A4Q7VGT2</accession>
<name>A0A4Q7VGT2_9BURK</name>
<dbReference type="AlphaFoldDB" id="A0A4Q7VGT2"/>
<keyword evidence="2" id="KW-1185">Reference proteome</keyword>
<dbReference type="Proteomes" id="UP000293671">
    <property type="component" value="Unassembled WGS sequence"/>
</dbReference>
<organism evidence="1 2">
    <name type="scientific">Rivibacter subsaxonicus</name>
    <dbReference type="NCBI Taxonomy" id="457575"/>
    <lineage>
        <taxon>Bacteria</taxon>
        <taxon>Pseudomonadati</taxon>
        <taxon>Pseudomonadota</taxon>
        <taxon>Betaproteobacteria</taxon>
        <taxon>Burkholderiales</taxon>
        <taxon>Rivibacter</taxon>
    </lineage>
</organism>
<dbReference type="GO" id="GO:0008168">
    <property type="term" value="F:methyltransferase activity"/>
    <property type="evidence" value="ECO:0007669"/>
    <property type="project" value="UniProtKB-KW"/>
</dbReference>
<comment type="caution">
    <text evidence="1">The sequence shown here is derived from an EMBL/GenBank/DDBJ whole genome shotgun (WGS) entry which is preliminary data.</text>
</comment>
<dbReference type="OrthoDB" id="292252at2"/>
<keyword evidence="1" id="KW-0489">Methyltransferase</keyword>
<sequence length="244" mass="27677">MKIDQVHTVVDGLCCMSFEQGRVISDLVLENRFRDLLELGFNHGVSSCYLAAALDEQGGGLLTTIDLEEARTRSPNIGELLGRLGLERYVKPCFEPTSYLWRLMRMLEEDPSPRFDFCYIDGAHDWFCDGFAFLLVDRLLRPGGMIVFDDLDWSYATSRTLKATERVLNMPADERELPQVRKVYELLVKTHPGYGDFAEKDGWAYARKLRGEGGAAPLRSETVYVDREVGLGAALLRMARRVAR</sequence>
<proteinExistence type="predicted"/>
<protein>
    <submittedName>
        <fullName evidence="1">Methyltransferase family protein</fullName>
    </submittedName>
</protein>
<dbReference type="InterPro" id="IPR029063">
    <property type="entry name" value="SAM-dependent_MTases_sf"/>
</dbReference>
<evidence type="ECO:0000313" key="1">
    <source>
        <dbReference type="EMBL" id="RZT95224.1"/>
    </source>
</evidence>
<keyword evidence="1" id="KW-0808">Transferase</keyword>
<dbReference type="Gene3D" id="3.40.50.150">
    <property type="entry name" value="Vaccinia Virus protein VP39"/>
    <property type="match status" value="1"/>
</dbReference>
<dbReference type="EMBL" id="SHKP01000007">
    <property type="protein sequence ID" value="RZT95224.1"/>
    <property type="molecule type" value="Genomic_DNA"/>
</dbReference>
<dbReference type="GO" id="GO:0032259">
    <property type="term" value="P:methylation"/>
    <property type="evidence" value="ECO:0007669"/>
    <property type="project" value="UniProtKB-KW"/>
</dbReference>
<evidence type="ECO:0000313" key="2">
    <source>
        <dbReference type="Proteomes" id="UP000293671"/>
    </source>
</evidence>
<dbReference type="RefSeq" id="WP_130433453.1">
    <property type="nucleotide sequence ID" value="NZ_SHKP01000007.1"/>
</dbReference>